<keyword evidence="2 10" id="KW-0444">Lipid biosynthesis</keyword>
<dbReference type="STRING" id="590646.G3BAQ6"/>
<keyword evidence="3 10" id="KW-0808">Transferase</keyword>
<dbReference type="AlphaFoldDB" id="G3BAQ6"/>
<evidence type="ECO:0000256" key="3">
    <source>
        <dbReference type="ARBA" id="ARBA00022679"/>
    </source>
</evidence>
<comment type="subcellular location">
    <subcellularLocation>
        <location evidence="1">Membrane</location>
        <topology evidence="1">Multi-pass membrane protein</topology>
    </subcellularLocation>
</comment>
<gene>
    <name evidence="11" type="ORF">CANTEDRAFT_108838</name>
</gene>
<dbReference type="eggNOG" id="KOG3072">
    <property type="taxonomic scope" value="Eukaryota"/>
</dbReference>
<comment type="catalytic activity">
    <reaction evidence="10">
        <text>an acyl-CoA + malonyl-CoA + H(+) = a 3-oxoacyl-CoA + CO2 + CoA</text>
        <dbReference type="Rhea" id="RHEA:50252"/>
        <dbReference type="ChEBI" id="CHEBI:15378"/>
        <dbReference type="ChEBI" id="CHEBI:16526"/>
        <dbReference type="ChEBI" id="CHEBI:57287"/>
        <dbReference type="ChEBI" id="CHEBI:57384"/>
        <dbReference type="ChEBI" id="CHEBI:58342"/>
        <dbReference type="ChEBI" id="CHEBI:90726"/>
    </reaction>
    <physiologicalReaction direction="left-to-right" evidence="10">
        <dbReference type="Rhea" id="RHEA:50253"/>
    </physiologicalReaction>
</comment>
<dbReference type="EMBL" id="GL996527">
    <property type="protein sequence ID" value="EGV62082.1"/>
    <property type="molecule type" value="Genomic_DNA"/>
</dbReference>
<evidence type="ECO:0000256" key="5">
    <source>
        <dbReference type="ARBA" id="ARBA00022832"/>
    </source>
</evidence>
<evidence type="ECO:0000256" key="6">
    <source>
        <dbReference type="ARBA" id="ARBA00022989"/>
    </source>
</evidence>
<dbReference type="GO" id="GO:0005789">
    <property type="term" value="C:endoplasmic reticulum membrane"/>
    <property type="evidence" value="ECO:0007669"/>
    <property type="project" value="TreeGrafter"/>
</dbReference>
<dbReference type="EC" id="2.3.1.-" evidence="10"/>
<evidence type="ECO:0000256" key="2">
    <source>
        <dbReference type="ARBA" id="ARBA00022516"/>
    </source>
</evidence>
<keyword evidence="5 10" id="KW-0276">Fatty acid metabolism</keyword>
<organism evidence="12">
    <name type="scientific">Candida tenuis (strain ATCC 10573 / BCRC 21748 / CBS 615 / JCM 9827 / NBRC 10315 / NRRL Y-1498 / VKM Y-70)</name>
    <name type="common">Yeast</name>
    <name type="synonym">Yamadazyma tenuis</name>
    <dbReference type="NCBI Taxonomy" id="590646"/>
    <lineage>
        <taxon>Eukaryota</taxon>
        <taxon>Fungi</taxon>
        <taxon>Dikarya</taxon>
        <taxon>Ascomycota</taxon>
        <taxon>Saccharomycotina</taxon>
        <taxon>Pichiomycetes</taxon>
        <taxon>Debaryomycetaceae</taxon>
        <taxon>Yamadazyma</taxon>
    </lineage>
</organism>
<name>G3BAQ6_CANTC</name>
<evidence type="ECO:0000256" key="9">
    <source>
        <dbReference type="ARBA" id="ARBA00023160"/>
    </source>
</evidence>
<comment type="similarity">
    <text evidence="10">Belongs to the ELO family.</text>
</comment>
<dbReference type="GO" id="GO:0034626">
    <property type="term" value="P:fatty acid elongation, polyunsaturated fatty acid"/>
    <property type="evidence" value="ECO:0007669"/>
    <property type="project" value="TreeGrafter"/>
</dbReference>
<feature type="transmembrane region" description="Helical" evidence="10">
    <location>
        <begin position="235"/>
        <end position="256"/>
    </location>
</feature>
<dbReference type="KEGG" id="cten:18246065"/>
<keyword evidence="4 10" id="KW-0812">Transmembrane</keyword>
<evidence type="ECO:0000256" key="1">
    <source>
        <dbReference type="ARBA" id="ARBA00004141"/>
    </source>
</evidence>
<evidence type="ECO:0000256" key="8">
    <source>
        <dbReference type="ARBA" id="ARBA00023136"/>
    </source>
</evidence>
<accession>G3BAQ6</accession>
<dbReference type="Proteomes" id="UP000000707">
    <property type="component" value="Unassembled WGS sequence"/>
</dbReference>
<feature type="transmembrane region" description="Helical" evidence="10">
    <location>
        <begin position="315"/>
        <end position="334"/>
    </location>
</feature>
<evidence type="ECO:0000313" key="11">
    <source>
        <dbReference type="EMBL" id="EGV62082.1"/>
    </source>
</evidence>
<dbReference type="PANTHER" id="PTHR11157">
    <property type="entry name" value="FATTY ACID ACYL TRANSFERASE-RELATED"/>
    <property type="match status" value="1"/>
</dbReference>
<dbReference type="Pfam" id="PF01151">
    <property type="entry name" value="ELO"/>
    <property type="match status" value="1"/>
</dbReference>
<feature type="transmembrane region" description="Helical" evidence="10">
    <location>
        <begin position="276"/>
        <end position="295"/>
    </location>
</feature>
<dbReference type="GO" id="GO:0009922">
    <property type="term" value="F:fatty acid elongase activity"/>
    <property type="evidence" value="ECO:0007669"/>
    <property type="project" value="InterPro"/>
</dbReference>
<evidence type="ECO:0000256" key="7">
    <source>
        <dbReference type="ARBA" id="ARBA00023098"/>
    </source>
</evidence>
<proteinExistence type="inferred from homology"/>
<evidence type="ECO:0000313" key="12">
    <source>
        <dbReference type="Proteomes" id="UP000000707"/>
    </source>
</evidence>
<feature type="transmembrane region" description="Helical" evidence="10">
    <location>
        <begin position="182"/>
        <end position="205"/>
    </location>
</feature>
<keyword evidence="12" id="KW-1185">Reference proteome</keyword>
<dbReference type="PANTHER" id="PTHR11157:SF169">
    <property type="entry name" value="ELONGATION OF FATTY ACIDS PROTEIN"/>
    <property type="match status" value="1"/>
</dbReference>
<reference evidence="11 12" key="1">
    <citation type="journal article" date="2011" name="Proc. Natl. Acad. Sci. U.S.A.">
        <title>Comparative genomics of xylose-fermenting fungi for enhanced biofuel production.</title>
        <authorList>
            <person name="Wohlbach D.J."/>
            <person name="Kuo A."/>
            <person name="Sato T.K."/>
            <person name="Potts K.M."/>
            <person name="Salamov A.A."/>
            <person name="LaButti K.M."/>
            <person name="Sun H."/>
            <person name="Clum A."/>
            <person name="Pangilinan J.L."/>
            <person name="Lindquist E.A."/>
            <person name="Lucas S."/>
            <person name="Lapidus A."/>
            <person name="Jin M."/>
            <person name="Gunawan C."/>
            <person name="Balan V."/>
            <person name="Dale B.E."/>
            <person name="Jeffries T.W."/>
            <person name="Zinkel R."/>
            <person name="Barry K.W."/>
            <person name="Grigoriev I.V."/>
            <person name="Gasch A.P."/>
        </authorList>
    </citation>
    <scope>NUCLEOTIDE SEQUENCE [LARGE SCALE GENOMIC DNA]</scope>
    <source>
        <strain evidence="12">ATCC 10573 / BCRC 21748 / CBS 615 / JCM 9827 / NBRC 10315 / NRRL Y-1498 / VKM Y-70</strain>
    </source>
</reference>
<dbReference type="GO" id="GO:0042761">
    <property type="term" value="P:very long-chain fatty acid biosynthetic process"/>
    <property type="evidence" value="ECO:0007669"/>
    <property type="project" value="TreeGrafter"/>
</dbReference>
<protein>
    <recommendedName>
        <fullName evidence="10">Elongation of fatty acids protein</fullName>
        <ecNumber evidence="10">2.3.1.-</ecNumber>
    </recommendedName>
</protein>
<feature type="transmembrane region" description="Helical" evidence="10">
    <location>
        <begin position="47"/>
        <end position="71"/>
    </location>
</feature>
<keyword evidence="8 10" id="KW-0472">Membrane</keyword>
<dbReference type="GO" id="GO:0019367">
    <property type="term" value="P:fatty acid elongation, saturated fatty acid"/>
    <property type="evidence" value="ECO:0007669"/>
    <property type="project" value="TreeGrafter"/>
</dbReference>
<feature type="transmembrane region" description="Helical" evidence="10">
    <location>
        <begin position="112"/>
        <end position="136"/>
    </location>
</feature>
<dbReference type="OrthoDB" id="10259681at2759"/>
<keyword evidence="6 10" id="KW-1133">Transmembrane helix</keyword>
<feature type="transmembrane region" description="Helical" evidence="10">
    <location>
        <begin position="212"/>
        <end position="229"/>
    </location>
</feature>
<keyword evidence="9 10" id="KW-0275">Fatty acid biosynthesis</keyword>
<dbReference type="GeneID" id="18246065"/>
<dbReference type="GO" id="GO:0030148">
    <property type="term" value="P:sphingolipid biosynthetic process"/>
    <property type="evidence" value="ECO:0007669"/>
    <property type="project" value="TreeGrafter"/>
</dbReference>
<dbReference type="GO" id="GO:0034625">
    <property type="term" value="P:fatty acid elongation, monounsaturated fatty acid"/>
    <property type="evidence" value="ECO:0007669"/>
    <property type="project" value="TreeGrafter"/>
</dbReference>
<dbReference type="InterPro" id="IPR002076">
    <property type="entry name" value="ELO_fam"/>
</dbReference>
<evidence type="ECO:0000256" key="10">
    <source>
        <dbReference type="RuleBase" id="RU361115"/>
    </source>
</evidence>
<dbReference type="HOGENOM" id="CLU_017661_0_0_1"/>
<evidence type="ECO:0000256" key="4">
    <source>
        <dbReference type="ARBA" id="ARBA00022692"/>
    </source>
</evidence>
<sequence>MEAVKNEINHKIDLVKLGLPSRELFRFDYGKAPYPPSPFESDFLTSIFIKSMHVATPMTIALVYFSLVHFINPKILDRQIRVAARAGDGKSVKSNRLPAAPFAIAKTWFFKMFVIIHNAFLCVYSVWTFVGMLATINSSKKLIRVNFEDYNFKFESNFQSFFQSVCDVDNGLFNMNLPVNNLLLFGWLFYISKFYEVLDTVIILLKGRQSSLLQSYHHAGAMMCMWAGIRFQSPPIWIFVVFNSFIHALMYFYFTLSCLKIKVPTLFKRVLTSMQITQFVVGGSLAMLHSFVYFTDLSTNTLINCISTPDQALPLIINVSYLTPLTGLFAAFYVESYLKRK</sequence>
<keyword evidence="7 10" id="KW-0443">Lipid metabolism</keyword>